<dbReference type="InterPro" id="IPR000086">
    <property type="entry name" value="NUDIX_hydrolase_dom"/>
</dbReference>
<dbReference type="EMBL" id="SMAR01000007">
    <property type="protein sequence ID" value="TCT41044.1"/>
    <property type="molecule type" value="Genomic_DNA"/>
</dbReference>
<accession>A0A4R3NVU3</accession>
<dbReference type="Gene3D" id="3.90.79.10">
    <property type="entry name" value="Nucleoside Triphosphate Pyrophosphohydrolase"/>
    <property type="match status" value="1"/>
</dbReference>
<dbReference type="PANTHER" id="PTHR43736:SF1">
    <property type="entry name" value="DIHYDRONEOPTERIN TRIPHOSPHATE DIPHOSPHATASE"/>
    <property type="match status" value="1"/>
</dbReference>
<name>A0A4R3NVU3_9HYPH</name>
<sequence>MDQASHIAEIINAYDARFKTHYGAFIDPRKDMAARNSFPVHITASLFPISHDRRQCLLIHHKTLNKWIQPGGHVDPGETIVEAAMRECLEETGFAIRLPQTADPISIDLHRIPENARKQEPEHYHLDIRYIGITDDMPAANKKEVHDARWFDLAELDRIDERIRPRLTAPNQS</sequence>
<gene>
    <name evidence="3" type="ORF">EDC90_100718</name>
</gene>
<dbReference type="Proteomes" id="UP000295097">
    <property type="component" value="Unassembled WGS sequence"/>
</dbReference>
<dbReference type="InterPro" id="IPR020476">
    <property type="entry name" value="Nudix_hydrolase"/>
</dbReference>
<dbReference type="CDD" id="cd03674">
    <property type="entry name" value="NUDIX_Hydrolase"/>
    <property type="match status" value="1"/>
</dbReference>
<dbReference type="GO" id="GO:0016787">
    <property type="term" value="F:hydrolase activity"/>
    <property type="evidence" value="ECO:0007669"/>
    <property type="project" value="UniProtKB-KW"/>
</dbReference>
<proteinExistence type="predicted"/>
<keyword evidence="1" id="KW-0378">Hydrolase</keyword>
<evidence type="ECO:0000256" key="1">
    <source>
        <dbReference type="ARBA" id="ARBA00022801"/>
    </source>
</evidence>
<keyword evidence="4" id="KW-1185">Reference proteome</keyword>
<organism evidence="3 4">
    <name type="scientific">Martelella mediterranea</name>
    <dbReference type="NCBI Taxonomy" id="293089"/>
    <lineage>
        <taxon>Bacteria</taxon>
        <taxon>Pseudomonadati</taxon>
        <taxon>Pseudomonadota</taxon>
        <taxon>Alphaproteobacteria</taxon>
        <taxon>Hyphomicrobiales</taxon>
        <taxon>Aurantimonadaceae</taxon>
        <taxon>Martelella</taxon>
    </lineage>
</organism>
<feature type="domain" description="Nudix hydrolase" evidence="2">
    <location>
        <begin position="39"/>
        <end position="173"/>
    </location>
</feature>
<dbReference type="PRINTS" id="PR00502">
    <property type="entry name" value="NUDIXFAMILY"/>
</dbReference>
<dbReference type="RefSeq" id="WP_132309712.1">
    <property type="nucleotide sequence ID" value="NZ_SMAR01000007.1"/>
</dbReference>
<evidence type="ECO:0000313" key="3">
    <source>
        <dbReference type="EMBL" id="TCT41044.1"/>
    </source>
</evidence>
<protein>
    <submittedName>
        <fullName evidence="3">NUDIX domain-containing protein</fullName>
    </submittedName>
</protein>
<evidence type="ECO:0000313" key="4">
    <source>
        <dbReference type="Proteomes" id="UP000295097"/>
    </source>
</evidence>
<reference evidence="3 4" key="1">
    <citation type="submission" date="2019-03" db="EMBL/GenBank/DDBJ databases">
        <title>Freshwater and sediment microbial communities from various areas in North America, analyzing microbe dynamics in response to fracking.</title>
        <authorList>
            <person name="Lamendella R."/>
        </authorList>
    </citation>
    <scope>NUCLEOTIDE SEQUENCE [LARGE SCALE GENOMIC DNA]</scope>
    <source>
        <strain evidence="3 4">175.2</strain>
    </source>
</reference>
<dbReference type="SUPFAM" id="SSF55811">
    <property type="entry name" value="Nudix"/>
    <property type="match status" value="1"/>
</dbReference>
<dbReference type="Pfam" id="PF00293">
    <property type="entry name" value="NUDIX"/>
    <property type="match status" value="1"/>
</dbReference>
<dbReference type="AlphaFoldDB" id="A0A4R3NVU3"/>
<dbReference type="InterPro" id="IPR015797">
    <property type="entry name" value="NUDIX_hydrolase-like_dom_sf"/>
</dbReference>
<dbReference type="OrthoDB" id="129709at2"/>
<comment type="caution">
    <text evidence="3">The sequence shown here is derived from an EMBL/GenBank/DDBJ whole genome shotgun (WGS) entry which is preliminary data.</text>
</comment>
<dbReference type="PANTHER" id="PTHR43736">
    <property type="entry name" value="ADP-RIBOSE PYROPHOSPHATASE"/>
    <property type="match status" value="1"/>
</dbReference>
<dbReference type="PROSITE" id="PS51462">
    <property type="entry name" value="NUDIX"/>
    <property type="match status" value="1"/>
</dbReference>
<evidence type="ECO:0000259" key="2">
    <source>
        <dbReference type="PROSITE" id="PS51462"/>
    </source>
</evidence>